<keyword evidence="3" id="KW-1185">Reference proteome</keyword>
<feature type="transmembrane region" description="Helical" evidence="1">
    <location>
        <begin position="109"/>
        <end position="129"/>
    </location>
</feature>
<sequence>MTVSYATERSRFTSIKFVHSSRSNTILILRVLSEAAGVLLGTTIYSTFEVVQWVKISRPDGLPFPEFLALQPSTGPLGLLVLALGRGLPAAEWPMKPRVMSFIRLVSEFAVPVLGVLIMSNVSIDPVYLPIKDTVKPFAFGMEPFNASVASQLGIMEDLLFNINYVSFLYNTIRAIDITPNFENRVGCESGLSITTKSSCARHVLLAQELQNVDAQLPLNLNSESDVVLSAGQQIYSLEFHDNIVIKNESLTCETINSGPAYYRLCTQNAGDGSIHANIIPCPPDLVNAAQCNRTTTWQSNPGFSTSIQASFQNATISYNRPDGRILSHELETDAQSVPLEASELLSAMTVLLNTTAVGNAGLASPILGSPSHFFGRLIAGHMYRIGKLTSTNPSARIKGTNALQSILAMTLFYCQNGILGQAVLPFAGRNTSSDGSTGAFGEQQRTSLASLAETRYRIEVGRAALWAYVAIGGLTLALCFLALIIGSICEWVKRDAQPTLYPALDFWTQCRVETEDGALVPVQKRGELTWIQGQELFREVQGLKVTRRKQKLREGVELG</sequence>
<evidence type="ECO:0000313" key="2">
    <source>
        <dbReference type="EMBL" id="KAF2195805.1"/>
    </source>
</evidence>
<dbReference type="EMBL" id="ML994610">
    <property type="protein sequence ID" value="KAF2195805.1"/>
    <property type="molecule type" value="Genomic_DNA"/>
</dbReference>
<keyword evidence="1" id="KW-0472">Membrane</keyword>
<dbReference type="AlphaFoldDB" id="A0A6A6EX58"/>
<keyword evidence="1" id="KW-1133">Transmembrane helix</keyword>
<dbReference type="OrthoDB" id="5139479at2759"/>
<accession>A0A6A6EX58</accession>
<name>A0A6A6EX58_9PEZI</name>
<proteinExistence type="predicted"/>
<feature type="transmembrane region" description="Helical" evidence="1">
    <location>
        <begin position="68"/>
        <end position="88"/>
    </location>
</feature>
<dbReference type="Proteomes" id="UP000800200">
    <property type="component" value="Unassembled WGS sequence"/>
</dbReference>
<feature type="transmembrane region" description="Helical" evidence="1">
    <location>
        <begin position="466"/>
        <end position="486"/>
    </location>
</feature>
<evidence type="ECO:0000313" key="3">
    <source>
        <dbReference type="Proteomes" id="UP000800200"/>
    </source>
</evidence>
<reference evidence="2" key="1">
    <citation type="journal article" date="2020" name="Stud. Mycol.">
        <title>101 Dothideomycetes genomes: a test case for predicting lifestyles and emergence of pathogens.</title>
        <authorList>
            <person name="Haridas S."/>
            <person name="Albert R."/>
            <person name="Binder M."/>
            <person name="Bloem J."/>
            <person name="Labutti K."/>
            <person name="Salamov A."/>
            <person name="Andreopoulos B."/>
            <person name="Baker S."/>
            <person name="Barry K."/>
            <person name="Bills G."/>
            <person name="Bluhm B."/>
            <person name="Cannon C."/>
            <person name="Castanera R."/>
            <person name="Culley D."/>
            <person name="Daum C."/>
            <person name="Ezra D."/>
            <person name="Gonzalez J."/>
            <person name="Henrissat B."/>
            <person name="Kuo A."/>
            <person name="Liang C."/>
            <person name="Lipzen A."/>
            <person name="Lutzoni F."/>
            <person name="Magnuson J."/>
            <person name="Mondo S."/>
            <person name="Nolan M."/>
            <person name="Ohm R."/>
            <person name="Pangilinan J."/>
            <person name="Park H.-J."/>
            <person name="Ramirez L."/>
            <person name="Alfaro M."/>
            <person name="Sun H."/>
            <person name="Tritt A."/>
            <person name="Yoshinaga Y."/>
            <person name="Zwiers L.-H."/>
            <person name="Turgeon B."/>
            <person name="Goodwin S."/>
            <person name="Spatafora J."/>
            <person name="Crous P."/>
            <person name="Grigoriev I."/>
        </authorList>
    </citation>
    <scope>NUCLEOTIDE SEQUENCE</scope>
    <source>
        <strain evidence="2">CBS 207.26</strain>
    </source>
</reference>
<organism evidence="2 3">
    <name type="scientific">Zopfia rhizophila CBS 207.26</name>
    <dbReference type="NCBI Taxonomy" id="1314779"/>
    <lineage>
        <taxon>Eukaryota</taxon>
        <taxon>Fungi</taxon>
        <taxon>Dikarya</taxon>
        <taxon>Ascomycota</taxon>
        <taxon>Pezizomycotina</taxon>
        <taxon>Dothideomycetes</taxon>
        <taxon>Dothideomycetes incertae sedis</taxon>
        <taxon>Zopfiaceae</taxon>
        <taxon>Zopfia</taxon>
    </lineage>
</organism>
<keyword evidence="1" id="KW-0812">Transmembrane</keyword>
<evidence type="ECO:0000256" key="1">
    <source>
        <dbReference type="SAM" id="Phobius"/>
    </source>
</evidence>
<protein>
    <submittedName>
        <fullName evidence="2">Uncharacterized protein</fullName>
    </submittedName>
</protein>
<feature type="transmembrane region" description="Helical" evidence="1">
    <location>
        <begin position="27"/>
        <end position="48"/>
    </location>
</feature>
<gene>
    <name evidence="2" type="ORF">K469DRAFT_744275</name>
</gene>